<keyword evidence="5" id="KW-0143">Chaperone</keyword>
<dbReference type="AlphaFoldDB" id="A0A9W8DWZ5"/>
<dbReference type="Proteomes" id="UP001150538">
    <property type="component" value="Unassembled WGS sequence"/>
</dbReference>
<sequence length="455" mass="48676">MSDGDFYKTLGVSKNATQAEIKKAYYQLAKKYHPDANKEEGAKEKFVKIQEAYDTLSDESKRKMYDQFGTADPNGAGFGGAGGFPGGFPGGFGQGGFSANGFDDIFSQIFGGGRGGRKRSGMYTVVGDDIEASLSISFMDSVKGTNRTVNITPVVECNTCKGSGAKSGAKPKTCQTCHGTGQQIFSMGGLQMAQTCQACGGEGTSISPGDRCLSCGGQGRVRERQSVPIHIPPGCSDGMRIQLQGFGDAPIEGKGPRGDLFVRIQVLPSKVFKRKGSDVYLDAQVPFTTALLGGEIAVQTVDGDVEVKIKAGIQPGDELRLRGKGIPKLNSTSRGDQYIRIKVQLPKTLTPRQKEILQEFVNEEKIQKNKSSFRETSSSSSAAAEGKRQDSSPQSDKSSTQSAKTDENSTSQKENQDAKSDGSAKESSAKSSKGIFGKLRDEFSSFTNRKNKNKD</sequence>
<evidence type="ECO:0000313" key="11">
    <source>
        <dbReference type="EMBL" id="KAJ1922152.1"/>
    </source>
</evidence>
<reference evidence="11" key="1">
    <citation type="submission" date="2022-07" db="EMBL/GenBank/DDBJ databases">
        <title>Phylogenomic reconstructions and comparative analyses of Kickxellomycotina fungi.</title>
        <authorList>
            <person name="Reynolds N.K."/>
            <person name="Stajich J.E."/>
            <person name="Barry K."/>
            <person name="Grigoriev I.V."/>
            <person name="Crous P."/>
            <person name="Smith M.E."/>
        </authorList>
    </citation>
    <scope>NUCLEOTIDE SEQUENCE</scope>
    <source>
        <strain evidence="11">NBRC 100468</strain>
    </source>
</reference>
<dbReference type="NCBIfam" id="NF008035">
    <property type="entry name" value="PRK10767.1"/>
    <property type="match status" value="1"/>
</dbReference>
<feature type="zinc finger region" description="CR-type" evidence="7">
    <location>
        <begin position="144"/>
        <end position="224"/>
    </location>
</feature>
<keyword evidence="12" id="KW-1185">Reference proteome</keyword>
<accession>A0A9W8DWZ5</accession>
<dbReference type="Gene3D" id="1.10.287.110">
    <property type="entry name" value="DnaJ domain"/>
    <property type="match status" value="1"/>
</dbReference>
<evidence type="ECO:0000256" key="1">
    <source>
        <dbReference type="ARBA" id="ARBA00022723"/>
    </source>
</evidence>
<dbReference type="SMART" id="SM00271">
    <property type="entry name" value="DnaJ"/>
    <property type="match status" value="1"/>
</dbReference>
<dbReference type="InterPro" id="IPR036410">
    <property type="entry name" value="HSP_DnaJ_Cys-rich_dom_sf"/>
</dbReference>
<evidence type="ECO:0000256" key="3">
    <source>
        <dbReference type="ARBA" id="ARBA00022771"/>
    </source>
</evidence>
<feature type="region of interest" description="Disordered" evidence="8">
    <location>
        <begin position="367"/>
        <end position="455"/>
    </location>
</feature>
<dbReference type="PROSITE" id="PS00636">
    <property type="entry name" value="DNAJ_1"/>
    <property type="match status" value="1"/>
</dbReference>
<dbReference type="GO" id="GO:0005524">
    <property type="term" value="F:ATP binding"/>
    <property type="evidence" value="ECO:0007669"/>
    <property type="project" value="InterPro"/>
</dbReference>
<dbReference type="GO" id="GO:0008270">
    <property type="term" value="F:zinc ion binding"/>
    <property type="evidence" value="ECO:0007669"/>
    <property type="project" value="UniProtKB-KW"/>
</dbReference>
<dbReference type="InterPro" id="IPR002939">
    <property type="entry name" value="DnaJ_C"/>
</dbReference>
<dbReference type="InterPro" id="IPR001623">
    <property type="entry name" value="DnaJ_domain"/>
</dbReference>
<keyword evidence="2" id="KW-0677">Repeat</keyword>
<dbReference type="SUPFAM" id="SSF57938">
    <property type="entry name" value="DnaJ/Hsp40 cysteine-rich domain"/>
    <property type="match status" value="1"/>
</dbReference>
<dbReference type="PANTHER" id="PTHR43096:SF52">
    <property type="entry name" value="DNAJ HOMOLOG 1, MITOCHONDRIAL-RELATED"/>
    <property type="match status" value="1"/>
</dbReference>
<keyword evidence="1 7" id="KW-0479">Metal-binding</keyword>
<dbReference type="FunFam" id="2.60.260.20:FF:000005">
    <property type="entry name" value="Chaperone protein dnaJ 1, mitochondrial"/>
    <property type="match status" value="1"/>
</dbReference>
<feature type="domain" description="CR-type" evidence="10">
    <location>
        <begin position="144"/>
        <end position="224"/>
    </location>
</feature>
<dbReference type="CDD" id="cd10747">
    <property type="entry name" value="DnaJ_C"/>
    <property type="match status" value="1"/>
</dbReference>
<dbReference type="GO" id="GO:0051082">
    <property type="term" value="F:unfolded protein binding"/>
    <property type="evidence" value="ECO:0007669"/>
    <property type="project" value="InterPro"/>
</dbReference>
<evidence type="ECO:0000256" key="2">
    <source>
        <dbReference type="ARBA" id="ARBA00022737"/>
    </source>
</evidence>
<evidence type="ECO:0000256" key="4">
    <source>
        <dbReference type="ARBA" id="ARBA00022833"/>
    </source>
</evidence>
<feature type="compositionally biased region" description="Basic and acidic residues" evidence="8">
    <location>
        <begin position="414"/>
        <end position="428"/>
    </location>
</feature>
<dbReference type="CDD" id="cd06257">
    <property type="entry name" value="DnaJ"/>
    <property type="match status" value="1"/>
</dbReference>
<dbReference type="PRINTS" id="PR00625">
    <property type="entry name" value="JDOMAIN"/>
</dbReference>
<dbReference type="Gene3D" id="2.10.230.10">
    <property type="entry name" value="Heat shock protein DnaJ, cysteine-rich domain"/>
    <property type="match status" value="1"/>
</dbReference>
<evidence type="ECO:0000256" key="8">
    <source>
        <dbReference type="SAM" id="MobiDB-lite"/>
    </source>
</evidence>
<dbReference type="GO" id="GO:0005737">
    <property type="term" value="C:cytoplasm"/>
    <property type="evidence" value="ECO:0007669"/>
    <property type="project" value="TreeGrafter"/>
</dbReference>
<dbReference type="InterPro" id="IPR008971">
    <property type="entry name" value="HSP40/DnaJ_pept-bd"/>
</dbReference>
<dbReference type="PANTHER" id="PTHR43096">
    <property type="entry name" value="DNAJ HOMOLOG 1, MITOCHONDRIAL-RELATED"/>
    <property type="match status" value="1"/>
</dbReference>
<dbReference type="Pfam" id="PF00684">
    <property type="entry name" value="DnaJ_CXXCXGXG"/>
    <property type="match status" value="1"/>
</dbReference>
<dbReference type="GO" id="GO:0031072">
    <property type="term" value="F:heat shock protein binding"/>
    <property type="evidence" value="ECO:0007669"/>
    <property type="project" value="InterPro"/>
</dbReference>
<dbReference type="InterPro" id="IPR036869">
    <property type="entry name" value="J_dom_sf"/>
</dbReference>
<dbReference type="InterPro" id="IPR001305">
    <property type="entry name" value="HSP_DnaJ_Cys-rich_dom"/>
</dbReference>
<dbReference type="PROSITE" id="PS51188">
    <property type="entry name" value="ZF_CR"/>
    <property type="match status" value="1"/>
</dbReference>
<comment type="caution">
    <text evidence="11">The sequence shown here is derived from an EMBL/GenBank/DDBJ whole genome shotgun (WGS) entry which is preliminary data.</text>
</comment>
<dbReference type="CDD" id="cd10719">
    <property type="entry name" value="DnaJ_zf"/>
    <property type="match status" value="1"/>
</dbReference>
<dbReference type="FunFam" id="2.10.230.10:FF:000002">
    <property type="entry name" value="Molecular chaperone DnaJ"/>
    <property type="match status" value="1"/>
</dbReference>
<feature type="compositionally biased region" description="Low complexity" evidence="8">
    <location>
        <begin position="391"/>
        <end position="402"/>
    </location>
</feature>
<evidence type="ECO:0000256" key="7">
    <source>
        <dbReference type="PROSITE-ProRule" id="PRU00546"/>
    </source>
</evidence>
<dbReference type="InterPro" id="IPR018253">
    <property type="entry name" value="DnaJ_domain_CS"/>
</dbReference>
<protein>
    <recommendedName>
        <fullName evidence="6">DnaJ homolog 1, mitochondrial</fullName>
    </recommendedName>
</protein>
<evidence type="ECO:0000313" key="12">
    <source>
        <dbReference type="Proteomes" id="UP001150538"/>
    </source>
</evidence>
<name>A0A9W8DWZ5_9FUNG</name>
<gene>
    <name evidence="11" type="primary">MDJ1</name>
    <name evidence="11" type="ORF">H4219_000014</name>
</gene>
<keyword evidence="3 7" id="KW-0863">Zinc-finger</keyword>
<dbReference type="NCBIfam" id="TIGR02349">
    <property type="entry name" value="DnaJ_bact"/>
    <property type="match status" value="1"/>
</dbReference>
<dbReference type="OrthoDB" id="10256793at2759"/>
<organism evidence="11 12">
    <name type="scientific">Mycoemilia scoparia</name>
    <dbReference type="NCBI Taxonomy" id="417184"/>
    <lineage>
        <taxon>Eukaryota</taxon>
        <taxon>Fungi</taxon>
        <taxon>Fungi incertae sedis</taxon>
        <taxon>Zoopagomycota</taxon>
        <taxon>Kickxellomycotina</taxon>
        <taxon>Kickxellomycetes</taxon>
        <taxon>Kickxellales</taxon>
        <taxon>Kickxellaceae</taxon>
        <taxon>Mycoemilia</taxon>
    </lineage>
</organism>
<dbReference type="Gene3D" id="2.60.260.20">
    <property type="entry name" value="Urease metallochaperone UreE, N-terminal domain"/>
    <property type="match status" value="2"/>
</dbReference>
<evidence type="ECO:0000256" key="6">
    <source>
        <dbReference type="ARBA" id="ARBA00072890"/>
    </source>
</evidence>
<dbReference type="Pfam" id="PF00226">
    <property type="entry name" value="DnaJ"/>
    <property type="match status" value="1"/>
</dbReference>
<evidence type="ECO:0000259" key="10">
    <source>
        <dbReference type="PROSITE" id="PS51188"/>
    </source>
</evidence>
<evidence type="ECO:0000256" key="5">
    <source>
        <dbReference type="ARBA" id="ARBA00023186"/>
    </source>
</evidence>
<feature type="domain" description="J" evidence="9">
    <location>
        <begin position="5"/>
        <end position="69"/>
    </location>
</feature>
<evidence type="ECO:0000259" key="9">
    <source>
        <dbReference type="PROSITE" id="PS50076"/>
    </source>
</evidence>
<dbReference type="HAMAP" id="MF_01152">
    <property type="entry name" value="DnaJ"/>
    <property type="match status" value="1"/>
</dbReference>
<dbReference type="PROSITE" id="PS50076">
    <property type="entry name" value="DNAJ_2"/>
    <property type="match status" value="1"/>
</dbReference>
<dbReference type="Pfam" id="PF01556">
    <property type="entry name" value="DnaJ_C"/>
    <property type="match status" value="1"/>
</dbReference>
<dbReference type="SUPFAM" id="SSF49493">
    <property type="entry name" value="HSP40/DnaJ peptide-binding domain"/>
    <property type="match status" value="2"/>
</dbReference>
<dbReference type="SUPFAM" id="SSF46565">
    <property type="entry name" value="Chaperone J-domain"/>
    <property type="match status" value="1"/>
</dbReference>
<dbReference type="GO" id="GO:0009408">
    <property type="term" value="P:response to heat"/>
    <property type="evidence" value="ECO:0007669"/>
    <property type="project" value="InterPro"/>
</dbReference>
<dbReference type="GO" id="GO:0042026">
    <property type="term" value="P:protein refolding"/>
    <property type="evidence" value="ECO:0007669"/>
    <property type="project" value="TreeGrafter"/>
</dbReference>
<dbReference type="InterPro" id="IPR012724">
    <property type="entry name" value="DnaJ"/>
</dbReference>
<keyword evidence="4 7" id="KW-0862">Zinc</keyword>
<proteinExistence type="inferred from homology"/>
<dbReference type="EMBL" id="JANBPU010000001">
    <property type="protein sequence ID" value="KAJ1922152.1"/>
    <property type="molecule type" value="Genomic_DNA"/>
</dbReference>